<dbReference type="PANTHER" id="PTHR43976">
    <property type="entry name" value="SHORT CHAIN DEHYDROGENASE"/>
    <property type="match status" value="1"/>
</dbReference>
<dbReference type="InterPro" id="IPR002347">
    <property type="entry name" value="SDR_fam"/>
</dbReference>
<dbReference type="Gene3D" id="3.40.50.720">
    <property type="entry name" value="NAD(P)-binding Rossmann-like Domain"/>
    <property type="match status" value="1"/>
</dbReference>
<reference evidence="4 5" key="1">
    <citation type="journal article" date="2012" name="Science">
        <title>The Paleozoic origin of enzymatic lignin decomposition reconstructed from 31 fungal genomes.</title>
        <authorList>
            <person name="Floudas D."/>
            <person name="Binder M."/>
            <person name="Riley R."/>
            <person name="Barry K."/>
            <person name="Blanchette R.A."/>
            <person name="Henrissat B."/>
            <person name="Martinez A.T."/>
            <person name="Otillar R."/>
            <person name="Spatafora J.W."/>
            <person name="Yadav J.S."/>
            <person name="Aerts A."/>
            <person name="Benoit I."/>
            <person name="Boyd A."/>
            <person name="Carlson A."/>
            <person name="Copeland A."/>
            <person name="Coutinho P.M."/>
            <person name="de Vries R.P."/>
            <person name="Ferreira P."/>
            <person name="Findley K."/>
            <person name="Foster B."/>
            <person name="Gaskell J."/>
            <person name="Glotzer D."/>
            <person name="Gorecki P."/>
            <person name="Heitman J."/>
            <person name="Hesse C."/>
            <person name="Hori C."/>
            <person name="Igarashi K."/>
            <person name="Jurgens J.A."/>
            <person name="Kallen N."/>
            <person name="Kersten P."/>
            <person name="Kohler A."/>
            <person name="Kuees U."/>
            <person name="Kumar T.K.A."/>
            <person name="Kuo A."/>
            <person name="LaButti K."/>
            <person name="Larrondo L.F."/>
            <person name="Lindquist E."/>
            <person name="Ling A."/>
            <person name="Lombard V."/>
            <person name="Lucas S."/>
            <person name="Lundell T."/>
            <person name="Martin R."/>
            <person name="McLaughlin D.J."/>
            <person name="Morgenstern I."/>
            <person name="Morin E."/>
            <person name="Murat C."/>
            <person name="Nagy L.G."/>
            <person name="Nolan M."/>
            <person name="Ohm R.A."/>
            <person name="Patyshakuliyeva A."/>
            <person name="Rokas A."/>
            <person name="Ruiz-Duenas F.J."/>
            <person name="Sabat G."/>
            <person name="Salamov A."/>
            <person name="Samejima M."/>
            <person name="Schmutz J."/>
            <person name="Slot J.C."/>
            <person name="St John F."/>
            <person name="Stenlid J."/>
            <person name="Sun H."/>
            <person name="Sun S."/>
            <person name="Syed K."/>
            <person name="Tsang A."/>
            <person name="Wiebenga A."/>
            <person name="Young D."/>
            <person name="Pisabarro A."/>
            <person name="Eastwood D.C."/>
            <person name="Martin F."/>
            <person name="Cullen D."/>
            <person name="Grigoriev I.V."/>
            <person name="Hibbett D.S."/>
        </authorList>
    </citation>
    <scope>NUCLEOTIDE SEQUENCE [LARGE SCALE GENOMIC DNA]</scope>
    <source>
        <strain evidence="4 5">ATCC 11539</strain>
    </source>
</reference>
<dbReference type="KEGG" id="gtr:GLOTRDRAFT_106728"/>
<dbReference type="RefSeq" id="XP_007867561.1">
    <property type="nucleotide sequence ID" value="XM_007869370.1"/>
</dbReference>
<comment type="similarity">
    <text evidence="1 3">Belongs to the short-chain dehydrogenases/reductases (SDR) family.</text>
</comment>
<accession>S7RNC0</accession>
<keyword evidence="5" id="KW-1185">Reference proteome</keyword>
<dbReference type="SUPFAM" id="SSF51735">
    <property type="entry name" value="NAD(P)-binding Rossmann-fold domains"/>
    <property type="match status" value="1"/>
</dbReference>
<organism evidence="4 5">
    <name type="scientific">Gloeophyllum trabeum (strain ATCC 11539 / FP-39264 / Madison 617)</name>
    <name type="common">Brown rot fungus</name>
    <dbReference type="NCBI Taxonomy" id="670483"/>
    <lineage>
        <taxon>Eukaryota</taxon>
        <taxon>Fungi</taxon>
        <taxon>Dikarya</taxon>
        <taxon>Basidiomycota</taxon>
        <taxon>Agaricomycotina</taxon>
        <taxon>Agaricomycetes</taxon>
        <taxon>Gloeophyllales</taxon>
        <taxon>Gloeophyllaceae</taxon>
        <taxon>Gloeophyllum</taxon>
    </lineage>
</organism>
<dbReference type="OMA" id="FASMPSW"/>
<dbReference type="InterPro" id="IPR051911">
    <property type="entry name" value="SDR_oxidoreductase"/>
</dbReference>
<dbReference type="AlphaFoldDB" id="S7RNC0"/>
<dbReference type="eggNOG" id="KOG1205">
    <property type="taxonomic scope" value="Eukaryota"/>
</dbReference>
<evidence type="ECO:0000256" key="1">
    <source>
        <dbReference type="ARBA" id="ARBA00006484"/>
    </source>
</evidence>
<dbReference type="GO" id="GO:0016491">
    <property type="term" value="F:oxidoreductase activity"/>
    <property type="evidence" value="ECO:0007669"/>
    <property type="project" value="UniProtKB-KW"/>
</dbReference>
<dbReference type="Pfam" id="PF00106">
    <property type="entry name" value="adh_short"/>
    <property type="match status" value="1"/>
</dbReference>
<dbReference type="EMBL" id="KB469304">
    <property type="protein sequence ID" value="EPQ54259.1"/>
    <property type="molecule type" value="Genomic_DNA"/>
</dbReference>
<sequence>MVSPTSAGKVWFITGSSSGFGRVLTEEVLKHGDRVVATLRKPADLDDLRGNYPSTQLLVLKVDVTNKQDIQDAFNAAKNAFHQVDIIFNNAGYGILGEIEGTPEETARAMFDVNFWGAANVTIEGVKFMRDVNKPAGGRILQVTSTSGIEALAGVGYYGARCHALEGLSDALAKELNPAWNIKITIIEPGGFETRASKAGSLVVVPQHPAYTFEGSPSVALRGWLEGRARGDPRKAAKVIYDFAGRENDDDEPRRLPLGKDAVDFLRGKSVSLASDVDKTEKWSEDLELDPET</sequence>
<keyword evidence="2" id="KW-0560">Oxidoreductase</keyword>
<dbReference type="STRING" id="670483.S7RNC0"/>
<protein>
    <submittedName>
        <fullName evidence="4">NAD P-binding protein</fullName>
    </submittedName>
</protein>
<dbReference type="PRINTS" id="PR00081">
    <property type="entry name" value="GDHRDH"/>
</dbReference>
<dbReference type="GeneID" id="19298798"/>
<gene>
    <name evidence="4" type="ORF">GLOTRDRAFT_106728</name>
</gene>
<evidence type="ECO:0000256" key="2">
    <source>
        <dbReference type="ARBA" id="ARBA00023002"/>
    </source>
</evidence>
<dbReference type="PANTHER" id="PTHR43976:SF16">
    <property type="entry name" value="SHORT-CHAIN DEHYDROGENASE_REDUCTASE FAMILY PROTEIN"/>
    <property type="match status" value="1"/>
</dbReference>
<dbReference type="InterPro" id="IPR036291">
    <property type="entry name" value="NAD(P)-bd_dom_sf"/>
</dbReference>
<evidence type="ECO:0000256" key="3">
    <source>
        <dbReference type="RuleBase" id="RU000363"/>
    </source>
</evidence>
<evidence type="ECO:0000313" key="5">
    <source>
        <dbReference type="Proteomes" id="UP000030669"/>
    </source>
</evidence>
<dbReference type="Proteomes" id="UP000030669">
    <property type="component" value="Unassembled WGS sequence"/>
</dbReference>
<dbReference type="OrthoDB" id="1274115at2759"/>
<name>S7RNC0_GLOTA</name>
<proteinExistence type="inferred from homology"/>
<dbReference type="PRINTS" id="PR00080">
    <property type="entry name" value="SDRFAMILY"/>
</dbReference>
<dbReference type="HOGENOM" id="CLU_010194_2_9_1"/>
<evidence type="ECO:0000313" key="4">
    <source>
        <dbReference type="EMBL" id="EPQ54259.1"/>
    </source>
</evidence>